<feature type="transmembrane region" description="Helical" evidence="8">
    <location>
        <begin position="306"/>
        <end position="328"/>
    </location>
</feature>
<evidence type="ECO:0000256" key="2">
    <source>
        <dbReference type="ARBA" id="ARBA00022475"/>
    </source>
</evidence>
<evidence type="ECO:0000256" key="8">
    <source>
        <dbReference type="SAM" id="Phobius"/>
    </source>
</evidence>
<comment type="caution">
    <text evidence="9">The sequence shown here is derived from an EMBL/GenBank/DDBJ whole genome shotgun (WGS) entry which is preliminary data.</text>
</comment>
<reference evidence="9 10" key="1">
    <citation type="submission" date="2018-02" db="EMBL/GenBank/DDBJ databases">
        <title>Genomic Reconstructions from Amazon Rainforest and Pasture Soil Reveal Novel Insights into the Physiology of Candidate Phyla in Tropical Sites.</title>
        <authorList>
            <person name="Kroeger M.E."/>
            <person name="Delmont T."/>
            <person name="Eren A.M."/>
            <person name="Guo J."/>
            <person name="Meyer K.M."/>
            <person name="Khan K."/>
            <person name="Rodrigues J.L.M."/>
            <person name="Bohannan B.J.M."/>
            <person name="Tringe S."/>
            <person name="Borges C.D."/>
            <person name="Tiedje J."/>
            <person name="Tsai S.M."/>
            <person name="Nusslein K."/>
        </authorList>
    </citation>
    <scope>NUCLEOTIDE SEQUENCE [LARGE SCALE GENOMIC DNA]</scope>
    <source>
        <strain evidence="9">Amazon FNV 2010 28 9</strain>
    </source>
</reference>
<feature type="transmembrane region" description="Helical" evidence="8">
    <location>
        <begin position="214"/>
        <end position="232"/>
    </location>
</feature>
<keyword evidence="2" id="KW-1003">Cell membrane</keyword>
<keyword evidence="5 8" id="KW-0812">Transmembrane</keyword>
<feature type="transmembrane region" description="Helical" evidence="8">
    <location>
        <begin position="278"/>
        <end position="299"/>
    </location>
</feature>
<keyword evidence="7 8" id="KW-0472">Membrane</keyword>
<feature type="transmembrane region" description="Helical" evidence="8">
    <location>
        <begin position="92"/>
        <end position="113"/>
    </location>
</feature>
<organism evidence="9 10">
    <name type="scientific">Candidatus Cerribacteria bacterium 'Amazon FNV 2010 28 9'</name>
    <dbReference type="NCBI Taxonomy" id="2081795"/>
    <lineage>
        <taxon>Bacteria</taxon>
        <taxon>Candidatus Cerribacteria</taxon>
    </lineage>
</organism>
<evidence type="ECO:0000256" key="3">
    <source>
        <dbReference type="ARBA" id="ARBA00022676"/>
    </source>
</evidence>
<feature type="transmembrane region" description="Helical" evidence="8">
    <location>
        <begin position="60"/>
        <end position="80"/>
    </location>
</feature>
<dbReference type="AlphaFoldDB" id="A0A317JQI3"/>
<keyword evidence="6 8" id="KW-1133">Transmembrane helix</keyword>
<feature type="transmembrane region" description="Helical" evidence="8">
    <location>
        <begin position="175"/>
        <end position="202"/>
    </location>
</feature>
<keyword evidence="4" id="KW-0808">Transferase</keyword>
<evidence type="ECO:0000256" key="5">
    <source>
        <dbReference type="ARBA" id="ARBA00022692"/>
    </source>
</evidence>
<feature type="transmembrane region" description="Helical" evidence="8">
    <location>
        <begin position="119"/>
        <end position="138"/>
    </location>
</feature>
<feature type="transmembrane region" description="Helical" evidence="8">
    <location>
        <begin position="145"/>
        <end position="163"/>
    </location>
</feature>
<evidence type="ECO:0000256" key="6">
    <source>
        <dbReference type="ARBA" id="ARBA00022989"/>
    </source>
</evidence>
<sequence>MNKRRFFVPVIVLLIAVCMRLPHLNGSFWLDEAAQALESSRPLADQYKIQDDFQPPLFHYLTHFMIISGTFFIHLPPPLNLPLGQGERIVEWWLRSTSLFAGLASVALLFLILQKKGNQRTAIVGSLLFATSSFHIFYSQELRPYALACFFACLSWIGLLGGQKAKVKGAKWSDVIFVVATIGGMYSMYLYPLITLSQILYVWFEQKPRFVRTFFLSLFSFLFFLPWLPFFLGQLKAGTTLTQTLPGWAAAVATPQLKALPLVFLKFFIGQVEIQGSLALGLLAGIPVFVFLLMCLYIWKQKKYRMWVYWFFVPIIAAWMVSFIVPVIQPKRVMIALPAMWGIIAIVTEQLGEKKKRIIAGICLLVFFITNIGTSVLYYTVPAYQREDWRTLISRLEKQESGSIALFAFPSPYAPWVWYNNGSIRALASGSIRLNTIEDANVYKIATASSQIIVFDYLRDLTDPNHSTEKWLRTKGYHQSQVLDGKQIGFVRIFSKE</sequence>
<evidence type="ECO:0000313" key="9">
    <source>
        <dbReference type="EMBL" id="PWU23619.1"/>
    </source>
</evidence>
<dbReference type="InterPro" id="IPR050297">
    <property type="entry name" value="LipidA_mod_glycosyltrf_83"/>
</dbReference>
<evidence type="ECO:0000256" key="4">
    <source>
        <dbReference type="ARBA" id="ARBA00022679"/>
    </source>
</evidence>
<name>A0A317JQI3_9BACT</name>
<feature type="transmembrane region" description="Helical" evidence="8">
    <location>
        <begin position="358"/>
        <end position="381"/>
    </location>
</feature>
<dbReference type="Proteomes" id="UP000246104">
    <property type="component" value="Unassembled WGS sequence"/>
</dbReference>
<gene>
    <name evidence="9" type="ORF">C5B42_02375</name>
</gene>
<accession>A0A317JQI3</accession>
<evidence type="ECO:0000256" key="7">
    <source>
        <dbReference type="ARBA" id="ARBA00023136"/>
    </source>
</evidence>
<dbReference type="EMBL" id="PSRQ01000028">
    <property type="protein sequence ID" value="PWU23619.1"/>
    <property type="molecule type" value="Genomic_DNA"/>
</dbReference>
<dbReference type="GO" id="GO:0009103">
    <property type="term" value="P:lipopolysaccharide biosynthetic process"/>
    <property type="evidence" value="ECO:0007669"/>
    <property type="project" value="UniProtKB-ARBA"/>
</dbReference>
<dbReference type="GO" id="GO:0005886">
    <property type="term" value="C:plasma membrane"/>
    <property type="evidence" value="ECO:0007669"/>
    <property type="project" value="UniProtKB-SubCell"/>
</dbReference>
<evidence type="ECO:0000256" key="1">
    <source>
        <dbReference type="ARBA" id="ARBA00004651"/>
    </source>
</evidence>
<proteinExistence type="predicted"/>
<dbReference type="PANTHER" id="PTHR33908:SF11">
    <property type="entry name" value="MEMBRANE PROTEIN"/>
    <property type="match status" value="1"/>
</dbReference>
<protein>
    <submittedName>
        <fullName evidence="9">Uncharacterized protein</fullName>
    </submittedName>
</protein>
<feature type="transmembrane region" description="Helical" evidence="8">
    <location>
        <begin position="334"/>
        <end position="351"/>
    </location>
</feature>
<dbReference type="PANTHER" id="PTHR33908">
    <property type="entry name" value="MANNOSYLTRANSFERASE YKCB-RELATED"/>
    <property type="match status" value="1"/>
</dbReference>
<comment type="subcellular location">
    <subcellularLocation>
        <location evidence="1">Cell membrane</location>
        <topology evidence="1">Multi-pass membrane protein</topology>
    </subcellularLocation>
</comment>
<keyword evidence="3" id="KW-0328">Glycosyltransferase</keyword>
<dbReference type="GO" id="GO:0016763">
    <property type="term" value="F:pentosyltransferase activity"/>
    <property type="evidence" value="ECO:0007669"/>
    <property type="project" value="TreeGrafter"/>
</dbReference>
<evidence type="ECO:0000313" key="10">
    <source>
        <dbReference type="Proteomes" id="UP000246104"/>
    </source>
</evidence>